<evidence type="ECO:0000256" key="1">
    <source>
        <dbReference type="ARBA" id="ARBA00010582"/>
    </source>
</evidence>
<evidence type="ECO:0008006" key="5">
    <source>
        <dbReference type="Google" id="ProtNLM"/>
    </source>
</evidence>
<gene>
    <name evidence="3" type="ORF">M569_11025</name>
</gene>
<proteinExistence type="inferred from homology"/>
<dbReference type="AlphaFoldDB" id="S8DV29"/>
<dbReference type="Proteomes" id="UP000015453">
    <property type="component" value="Unassembled WGS sequence"/>
</dbReference>
<evidence type="ECO:0000313" key="4">
    <source>
        <dbReference type="Proteomes" id="UP000015453"/>
    </source>
</evidence>
<dbReference type="PANTHER" id="PTHR23201">
    <property type="entry name" value="EXTENSIN, PROLINE-RICH PROTEIN"/>
    <property type="match status" value="1"/>
</dbReference>
<comment type="caution">
    <text evidence="3">The sequence shown here is derived from an EMBL/GenBank/DDBJ whole genome shotgun (WGS) entry which is preliminary data.</text>
</comment>
<name>S8DV29_9LAMI</name>
<feature type="signal peptide" evidence="2">
    <location>
        <begin position="1"/>
        <end position="25"/>
    </location>
</feature>
<dbReference type="OrthoDB" id="625265at2759"/>
<organism evidence="3 4">
    <name type="scientific">Genlisea aurea</name>
    <dbReference type="NCBI Taxonomy" id="192259"/>
    <lineage>
        <taxon>Eukaryota</taxon>
        <taxon>Viridiplantae</taxon>
        <taxon>Streptophyta</taxon>
        <taxon>Embryophyta</taxon>
        <taxon>Tracheophyta</taxon>
        <taxon>Spermatophyta</taxon>
        <taxon>Magnoliopsida</taxon>
        <taxon>eudicotyledons</taxon>
        <taxon>Gunneridae</taxon>
        <taxon>Pentapetalae</taxon>
        <taxon>asterids</taxon>
        <taxon>lamiids</taxon>
        <taxon>Lamiales</taxon>
        <taxon>Lentibulariaceae</taxon>
        <taxon>Genlisea</taxon>
    </lineage>
</organism>
<keyword evidence="2" id="KW-0732">Signal</keyword>
<dbReference type="Pfam" id="PF02704">
    <property type="entry name" value="GASA"/>
    <property type="match status" value="1"/>
</dbReference>
<protein>
    <recommendedName>
        <fullName evidence="5">Snakin-2</fullName>
    </recommendedName>
</protein>
<sequence>MAAKFVVTASFLLLLLLLSAAAAEAQLPTNATQTMDCGGACSERCRLAGRQNLCKRACGTCCLRCNCVPPGTSGNYQFCPCYAALTTRDKQRKCP</sequence>
<dbReference type="EMBL" id="AUSU01005256">
    <property type="protein sequence ID" value="EPS63762.1"/>
    <property type="molecule type" value="Genomic_DNA"/>
</dbReference>
<feature type="chain" id="PRO_5004549762" description="Snakin-2" evidence="2">
    <location>
        <begin position="26"/>
        <end position="95"/>
    </location>
</feature>
<comment type="similarity">
    <text evidence="1">Belongs to the GASA family.</text>
</comment>
<dbReference type="PANTHER" id="PTHR23201:SF45">
    <property type="entry name" value="SNAKIN-2-LIKE"/>
    <property type="match status" value="1"/>
</dbReference>
<reference evidence="3 4" key="1">
    <citation type="journal article" date="2013" name="BMC Genomics">
        <title>The miniature genome of a carnivorous plant Genlisea aurea contains a low number of genes and short non-coding sequences.</title>
        <authorList>
            <person name="Leushkin E.V."/>
            <person name="Sutormin R.A."/>
            <person name="Nabieva E.R."/>
            <person name="Penin A.A."/>
            <person name="Kondrashov A.S."/>
            <person name="Logacheva M.D."/>
        </authorList>
    </citation>
    <scope>NUCLEOTIDE SEQUENCE [LARGE SCALE GENOMIC DNA]</scope>
</reference>
<accession>S8DV29</accession>
<evidence type="ECO:0000313" key="3">
    <source>
        <dbReference type="EMBL" id="EPS63762.1"/>
    </source>
</evidence>
<evidence type="ECO:0000256" key="2">
    <source>
        <dbReference type="SAM" id="SignalP"/>
    </source>
</evidence>
<keyword evidence="4" id="KW-1185">Reference proteome</keyword>
<dbReference type="InterPro" id="IPR003854">
    <property type="entry name" value="GASA"/>
</dbReference>